<dbReference type="InterPro" id="IPR010994">
    <property type="entry name" value="RuvA_2-like"/>
</dbReference>
<dbReference type="Proteomes" id="UP001501495">
    <property type="component" value="Unassembled WGS sequence"/>
</dbReference>
<keyword evidence="2" id="KW-1133">Transmembrane helix</keyword>
<keyword evidence="2" id="KW-0812">Transmembrane</keyword>
<dbReference type="RefSeq" id="WP_344732371.1">
    <property type="nucleotide sequence ID" value="NZ_BAAAZH010000010.1"/>
</dbReference>
<reference evidence="5" key="1">
    <citation type="journal article" date="2019" name="Int. J. Syst. Evol. Microbiol.">
        <title>The Global Catalogue of Microorganisms (GCM) 10K type strain sequencing project: providing services to taxonomists for standard genome sequencing and annotation.</title>
        <authorList>
            <consortium name="The Broad Institute Genomics Platform"/>
            <consortium name="The Broad Institute Genome Sequencing Center for Infectious Disease"/>
            <person name="Wu L."/>
            <person name="Ma J."/>
        </authorList>
    </citation>
    <scope>NUCLEOTIDE SEQUENCE [LARGE SCALE GENOMIC DNA]</scope>
    <source>
        <strain evidence="5">JCM 16703</strain>
    </source>
</reference>
<name>A0ABP7XFP6_9ACTN</name>
<dbReference type="PANTHER" id="PTHR21180">
    <property type="entry name" value="ENDONUCLEASE/EXONUCLEASE/PHOSPHATASE FAMILY DOMAIN-CONTAINING PROTEIN 1"/>
    <property type="match status" value="1"/>
</dbReference>
<dbReference type="Gene3D" id="1.10.150.320">
    <property type="entry name" value="Photosystem II 12 kDa extrinsic protein"/>
    <property type="match status" value="1"/>
</dbReference>
<dbReference type="PANTHER" id="PTHR21180:SF32">
    <property type="entry name" value="ENDONUCLEASE_EXONUCLEASE_PHOSPHATASE FAMILY DOMAIN-CONTAINING PROTEIN 1"/>
    <property type="match status" value="1"/>
</dbReference>
<dbReference type="Pfam" id="PF12836">
    <property type="entry name" value="HHH_3"/>
    <property type="match status" value="1"/>
</dbReference>
<dbReference type="InterPro" id="IPR051675">
    <property type="entry name" value="Endo/Exo/Phosphatase_dom_1"/>
</dbReference>
<keyword evidence="2" id="KW-0472">Membrane</keyword>
<protein>
    <recommendedName>
        <fullName evidence="3">Helix-hairpin-helix DNA-binding motif class 1 domain-containing protein</fullName>
    </recommendedName>
</protein>
<comment type="caution">
    <text evidence="4">The sequence shown here is derived from an EMBL/GenBank/DDBJ whole genome shotgun (WGS) entry which is preliminary data.</text>
</comment>
<keyword evidence="5" id="KW-1185">Reference proteome</keyword>
<dbReference type="Pfam" id="PF10531">
    <property type="entry name" value="SLBB"/>
    <property type="match status" value="1"/>
</dbReference>
<feature type="domain" description="Helix-hairpin-helix DNA-binding motif class 1" evidence="3">
    <location>
        <begin position="328"/>
        <end position="347"/>
    </location>
</feature>
<feature type="domain" description="Helix-hairpin-helix DNA-binding motif class 1" evidence="3">
    <location>
        <begin position="298"/>
        <end position="317"/>
    </location>
</feature>
<dbReference type="SMART" id="SM00278">
    <property type="entry name" value="HhH1"/>
    <property type="match status" value="2"/>
</dbReference>
<feature type="transmembrane region" description="Helical" evidence="2">
    <location>
        <begin position="140"/>
        <end position="160"/>
    </location>
</feature>
<evidence type="ECO:0000259" key="3">
    <source>
        <dbReference type="SMART" id="SM00278"/>
    </source>
</evidence>
<gene>
    <name evidence="4" type="ORF">GCM10022215_12110</name>
</gene>
<dbReference type="InterPro" id="IPR019554">
    <property type="entry name" value="Soluble_ligand-bd"/>
</dbReference>
<accession>A0ABP7XFP6</accession>
<proteinExistence type="predicted"/>
<organism evidence="4 5">
    <name type="scientific">Nocardioides fonticola</name>
    <dbReference type="NCBI Taxonomy" id="450363"/>
    <lineage>
        <taxon>Bacteria</taxon>
        <taxon>Bacillati</taxon>
        <taxon>Actinomycetota</taxon>
        <taxon>Actinomycetes</taxon>
        <taxon>Propionibacteriales</taxon>
        <taxon>Nocardioidaceae</taxon>
        <taxon>Nocardioides</taxon>
    </lineage>
</organism>
<evidence type="ECO:0000256" key="1">
    <source>
        <dbReference type="SAM" id="MobiDB-lite"/>
    </source>
</evidence>
<dbReference type="SUPFAM" id="SSF47781">
    <property type="entry name" value="RuvA domain 2-like"/>
    <property type="match status" value="1"/>
</dbReference>
<evidence type="ECO:0000256" key="2">
    <source>
        <dbReference type="SAM" id="Phobius"/>
    </source>
</evidence>
<dbReference type="InterPro" id="IPR003583">
    <property type="entry name" value="Hlx-hairpin-Hlx_DNA-bd_motif"/>
</dbReference>
<evidence type="ECO:0000313" key="4">
    <source>
        <dbReference type="EMBL" id="GAA4114223.1"/>
    </source>
</evidence>
<feature type="region of interest" description="Disordered" evidence="1">
    <location>
        <begin position="27"/>
        <end position="64"/>
    </location>
</feature>
<sequence>MRARVSTDHQAAVDRRLALLRAELNGTWSPASDGDAATAPAPTEDDAPVVVPGPATWWGGTTRVRGETPVEPDADDALDPISVPDLPVGTPIGAPVGAPPSLAVPGRHASRRAGESVWARVAEVAVPDTLRGRLALSPGGLTTVALVLALGLGLTCWFLVRARPSAVPVPAPSPVGAAVPGDPLPSASAGAVSAVPSAAPSVAPAEVTVDVAGRVRRPGIAVLPAGSRVVDALEAAGGARAGVDLTSLNLARVLVDGEQILVGVRGEPASGAQPPVSGSAAAAPAPDHLVDLNTADAAALEALPEVGPVTAQAIIAYRTEHGGFASVDELLDVDGIGEATLAQIRPWVTV</sequence>
<feature type="compositionally biased region" description="Low complexity" evidence="1">
    <location>
        <begin position="27"/>
        <end position="42"/>
    </location>
</feature>
<evidence type="ECO:0000313" key="5">
    <source>
        <dbReference type="Proteomes" id="UP001501495"/>
    </source>
</evidence>
<dbReference type="EMBL" id="BAAAZH010000010">
    <property type="protein sequence ID" value="GAA4114223.1"/>
    <property type="molecule type" value="Genomic_DNA"/>
</dbReference>
<dbReference type="Gene3D" id="3.10.560.10">
    <property type="entry name" value="Outer membrane lipoprotein wza domain like"/>
    <property type="match status" value="1"/>
</dbReference>